<dbReference type="EMBL" id="JAEQMY010000106">
    <property type="protein sequence ID" value="MBL0407731.1"/>
    <property type="molecule type" value="Genomic_DNA"/>
</dbReference>
<organism evidence="1 2">
    <name type="scientific">Microvirga aerilata</name>
    <dbReference type="NCBI Taxonomy" id="670292"/>
    <lineage>
        <taxon>Bacteria</taxon>
        <taxon>Pseudomonadati</taxon>
        <taxon>Pseudomonadota</taxon>
        <taxon>Alphaproteobacteria</taxon>
        <taxon>Hyphomicrobiales</taxon>
        <taxon>Methylobacteriaceae</taxon>
        <taxon>Microvirga</taxon>
    </lineage>
</organism>
<protein>
    <submittedName>
        <fullName evidence="1">Uncharacterized protein</fullName>
    </submittedName>
</protein>
<reference evidence="1" key="1">
    <citation type="submission" date="2021-01" db="EMBL/GenBank/DDBJ databases">
        <title>Microvirga sp.</title>
        <authorList>
            <person name="Kim M.K."/>
        </authorList>
    </citation>
    <scope>NUCLEOTIDE SEQUENCE</scope>
    <source>
        <strain evidence="1">5420S-16</strain>
    </source>
</reference>
<gene>
    <name evidence="1" type="ORF">JKG68_27875</name>
</gene>
<dbReference type="RefSeq" id="WP_202065232.1">
    <property type="nucleotide sequence ID" value="NZ_JAEQMY010000106.1"/>
</dbReference>
<evidence type="ECO:0000313" key="1">
    <source>
        <dbReference type="EMBL" id="MBL0407731.1"/>
    </source>
</evidence>
<accession>A0A937D239</accession>
<dbReference type="AlphaFoldDB" id="A0A937D239"/>
<sequence>MFDLQHYQPHDDGGPTLNALPMMQSKWDRFTLIETMGVRTTLKFIETVEEGYGLSHKLANRDVEFWALDRQL</sequence>
<name>A0A937D239_9HYPH</name>
<keyword evidence="2" id="KW-1185">Reference proteome</keyword>
<comment type="caution">
    <text evidence="1">The sequence shown here is derived from an EMBL/GenBank/DDBJ whole genome shotgun (WGS) entry which is preliminary data.</text>
</comment>
<evidence type="ECO:0000313" key="2">
    <source>
        <dbReference type="Proteomes" id="UP000605848"/>
    </source>
</evidence>
<dbReference type="Proteomes" id="UP000605848">
    <property type="component" value="Unassembled WGS sequence"/>
</dbReference>
<proteinExistence type="predicted"/>